<dbReference type="AlphaFoldDB" id="A0A5R9FZW0"/>
<dbReference type="CDD" id="cd07432">
    <property type="entry name" value="PHP_HisPPase"/>
    <property type="match status" value="1"/>
</dbReference>
<dbReference type="InterPro" id="IPR016195">
    <property type="entry name" value="Pol/histidinol_Pase-like"/>
</dbReference>
<dbReference type="GO" id="GO:0004534">
    <property type="term" value="F:5'-3' RNA exonuclease activity"/>
    <property type="evidence" value="ECO:0007669"/>
    <property type="project" value="TreeGrafter"/>
</dbReference>
<name>A0A5R9FZW0_9BACL</name>
<dbReference type="PANTHER" id="PTHR42924:SF3">
    <property type="entry name" value="POLYMERASE_HISTIDINOL PHOSPHATASE N-TERMINAL DOMAIN-CONTAINING PROTEIN"/>
    <property type="match status" value="1"/>
</dbReference>
<dbReference type="InterPro" id="IPR003141">
    <property type="entry name" value="Pol/His_phosphatase_N"/>
</dbReference>
<dbReference type="InterPro" id="IPR052018">
    <property type="entry name" value="PHP_domain"/>
</dbReference>
<dbReference type="Gene3D" id="3.20.20.140">
    <property type="entry name" value="Metal-dependent hydrolases"/>
    <property type="match status" value="1"/>
</dbReference>
<gene>
    <name evidence="2" type="ORF">FE782_24715</name>
</gene>
<proteinExistence type="predicted"/>
<dbReference type="NCBIfam" id="NF038032">
    <property type="entry name" value="CehA_McbA_metalo"/>
    <property type="match status" value="1"/>
</dbReference>
<organism evidence="2 3">
    <name type="scientific">Paenibacillus antri</name>
    <dbReference type="NCBI Taxonomy" id="2582848"/>
    <lineage>
        <taxon>Bacteria</taxon>
        <taxon>Bacillati</taxon>
        <taxon>Bacillota</taxon>
        <taxon>Bacilli</taxon>
        <taxon>Bacillales</taxon>
        <taxon>Paenibacillaceae</taxon>
        <taxon>Paenibacillus</taxon>
    </lineage>
</organism>
<keyword evidence="3" id="KW-1185">Reference proteome</keyword>
<feature type="domain" description="Polymerase/histidinol phosphatase N-terminal" evidence="1">
    <location>
        <begin position="127"/>
        <end position="189"/>
    </location>
</feature>
<accession>A0A5R9FZW0</accession>
<comment type="caution">
    <text evidence="2">The sequence shown here is derived from an EMBL/GenBank/DDBJ whole genome shotgun (WGS) entry which is preliminary data.</text>
</comment>
<dbReference type="PANTHER" id="PTHR42924">
    <property type="entry name" value="EXONUCLEASE"/>
    <property type="match status" value="1"/>
</dbReference>
<protein>
    <submittedName>
        <fullName evidence="2">Phosphoesterase</fullName>
    </submittedName>
</protein>
<dbReference type="OrthoDB" id="9804333at2"/>
<dbReference type="EMBL" id="VCIW01000020">
    <property type="protein sequence ID" value="TLS49592.1"/>
    <property type="molecule type" value="Genomic_DNA"/>
</dbReference>
<evidence type="ECO:0000313" key="2">
    <source>
        <dbReference type="EMBL" id="TLS49592.1"/>
    </source>
</evidence>
<sequence length="427" mass="47664">MRRNRSMEQVFERYIAREEQSAYIEIPFRMPEGVEAVTVSYAVKAEGEGKATIDLGLRDETRVRGWSGGARKQFTVGLEKATPGYLAGQLNAGDWAVLHNAYEVPAQGCTVTVAIRFDLAAPRWLKGDLHMHSDHSDGTYTLEDNARIMEELGCDFLAMTDHNATSQNAAYPRRTDVVMIPGMEFTTNFGHSNFLGVPDPLDDFRVSSMDDVRRRIRTGRERGAKIVLNHPHCTHCPWLWDFDVDFDWVEIWNGPWRSANLDTLNWWHEQLVSGRRLTAVGGSDTHRPHPYIRHAWPTTWVYSDTKTVSGILSGIDRGGVVLTYAPEGPFVALQAGRYGIGAVVPRGAADEVRLEAAALRAGDVLKLIGNQGTVSELTIEADGPFAMTHRLAAGDTFYRAEVWRHFAEVDETLLAAVTNAIYFEDIS</sequence>
<dbReference type="Proteomes" id="UP000309676">
    <property type="component" value="Unassembled WGS sequence"/>
</dbReference>
<dbReference type="GO" id="GO:0035312">
    <property type="term" value="F:5'-3' DNA exonuclease activity"/>
    <property type="evidence" value="ECO:0007669"/>
    <property type="project" value="TreeGrafter"/>
</dbReference>
<reference evidence="2 3" key="1">
    <citation type="submission" date="2019-05" db="EMBL/GenBank/DDBJ databases">
        <authorList>
            <person name="Narsing Rao M.P."/>
            <person name="Li W.J."/>
        </authorList>
    </citation>
    <scope>NUCLEOTIDE SEQUENCE [LARGE SCALE GENOMIC DNA]</scope>
    <source>
        <strain evidence="2 3">SYSU_K30003</strain>
    </source>
</reference>
<dbReference type="SMART" id="SM00481">
    <property type="entry name" value="POLIIIAc"/>
    <property type="match status" value="1"/>
</dbReference>
<evidence type="ECO:0000259" key="1">
    <source>
        <dbReference type="SMART" id="SM00481"/>
    </source>
</evidence>
<evidence type="ECO:0000313" key="3">
    <source>
        <dbReference type="Proteomes" id="UP000309676"/>
    </source>
</evidence>
<dbReference type="SUPFAM" id="SSF89550">
    <property type="entry name" value="PHP domain-like"/>
    <property type="match status" value="1"/>
</dbReference>